<keyword evidence="4" id="KW-1185">Reference proteome</keyword>
<dbReference type="PANTHER" id="PTHR43845:SF1">
    <property type="entry name" value="BLR5969 PROTEIN"/>
    <property type="match status" value="1"/>
</dbReference>
<proteinExistence type="predicted"/>
<dbReference type="InterPro" id="IPR045851">
    <property type="entry name" value="AMP-bd_C_sf"/>
</dbReference>
<dbReference type="SUPFAM" id="SSF56801">
    <property type="entry name" value="Acetyl-CoA synthetase-like"/>
    <property type="match status" value="1"/>
</dbReference>
<gene>
    <name evidence="3" type="ORF">SAMN05444142_102255</name>
</gene>
<dbReference type="RefSeq" id="WP_149787925.1">
    <property type="nucleotide sequence ID" value="NZ_FNIO01000003.1"/>
</dbReference>
<evidence type="ECO:0000259" key="2">
    <source>
        <dbReference type="Pfam" id="PF14535"/>
    </source>
</evidence>
<dbReference type="PANTHER" id="PTHR43845">
    <property type="entry name" value="BLR5969 PROTEIN"/>
    <property type="match status" value="1"/>
</dbReference>
<dbReference type="GO" id="GO:0016874">
    <property type="term" value="F:ligase activity"/>
    <property type="evidence" value="ECO:0007669"/>
    <property type="project" value="UniProtKB-KW"/>
</dbReference>
<dbReference type="Pfam" id="PF00501">
    <property type="entry name" value="AMP-binding"/>
    <property type="match status" value="1"/>
</dbReference>
<dbReference type="Pfam" id="PF14535">
    <property type="entry name" value="AMP-binding_C_2"/>
    <property type="match status" value="1"/>
</dbReference>
<evidence type="ECO:0000313" key="3">
    <source>
        <dbReference type="EMBL" id="SHJ88782.1"/>
    </source>
</evidence>
<dbReference type="AlphaFoldDB" id="A0A1H0GJD1"/>
<organism evidence="3 4">
    <name type="scientific">Lutimaribacter pacificus</name>
    <dbReference type="NCBI Taxonomy" id="391948"/>
    <lineage>
        <taxon>Bacteria</taxon>
        <taxon>Pseudomonadati</taxon>
        <taxon>Pseudomonadota</taxon>
        <taxon>Alphaproteobacteria</taxon>
        <taxon>Rhodobacterales</taxon>
        <taxon>Roseobacteraceae</taxon>
        <taxon>Lutimaribacter</taxon>
    </lineage>
</organism>
<dbReference type="InterPro" id="IPR042099">
    <property type="entry name" value="ANL_N_sf"/>
</dbReference>
<dbReference type="InterPro" id="IPR028154">
    <property type="entry name" value="AMP-dep_Lig_C"/>
</dbReference>
<sequence>MSTQMEQWSFPPRYDDGYLPEAGSRYWFPHRETMPAGDREAAILKRLQEVCAYAYENAPFYRQKWDEAGFHPSQLKSLEDFESRVPVVKKADLRAAQEAHPPFGDYLCVPENEVFHVHGTSGTTGRPTAFGVSQNDWRAIANAHARIMWAMGMRPGDTICVAAIFSLYMGSWGALAGAERLGAKAFPFGAGAAGMSSRCAQWLDILKPAGFYGTPTYAIHLAETAIKDGRDPRKFGLKYMFFSGEPGASIPSIRERIEDLYGAKVFDSGSMGEMTPWMHVGGSRETPGMLCWQDIVYTEVCDPDTHHRVPYGQRGTPVYTHLERTSQPMIRLESGDLTVWTNDETPCGRTYPQLPMGIIGRIDDMITIRGENVYPSEIEAALCQIEGYGGEHRIFITREGTMDKMMISVELDGDRWARGPEVHKAFHAKVATQLHNMLGLRSVIEIVAPNTHPRTDFKAKRVIDDRAAFAEMQRRQQEVSG</sequence>
<dbReference type="OrthoDB" id="580775at2"/>
<dbReference type="Gene3D" id="3.40.50.12780">
    <property type="entry name" value="N-terminal domain of ligase-like"/>
    <property type="match status" value="1"/>
</dbReference>
<protein>
    <submittedName>
        <fullName evidence="3">Phenylacetate-CoA ligase</fullName>
    </submittedName>
</protein>
<reference evidence="3 4" key="1">
    <citation type="submission" date="2016-11" db="EMBL/GenBank/DDBJ databases">
        <authorList>
            <person name="Varghese N."/>
            <person name="Submissions S."/>
        </authorList>
    </citation>
    <scope>NUCLEOTIDE SEQUENCE [LARGE SCALE GENOMIC DNA]</scope>
    <source>
        <strain evidence="3 4">DSM 29620</strain>
    </source>
</reference>
<accession>A0A1H0GJD1</accession>
<feature type="domain" description="AMP-dependent ligase C-terminal" evidence="2">
    <location>
        <begin position="370"/>
        <end position="466"/>
    </location>
</feature>
<evidence type="ECO:0000313" key="4">
    <source>
        <dbReference type="Proteomes" id="UP000324252"/>
    </source>
</evidence>
<feature type="domain" description="AMP-dependent synthetase/ligase" evidence="1">
    <location>
        <begin position="109"/>
        <end position="315"/>
    </location>
</feature>
<evidence type="ECO:0000259" key="1">
    <source>
        <dbReference type="Pfam" id="PF00501"/>
    </source>
</evidence>
<name>A0A1H0GJD1_9RHOB</name>
<dbReference type="Proteomes" id="UP000324252">
    <property type="component" value="Unassembled WGS sequence"/>
</dbReference>
<keyword evidence="3" id="KW-0436">Ligase</keyword>
<dbReference type="Gene3D" id="3.30.300.30">
    <property type="match status" value="1"/>
</dbReference>
<dbReference type="InterPro" id="IPR000873">
    <property type="entry name" value="AMP-dep_synth/lig_dom"/>
</dbReference>
<dbReference type="EMBL" id="FQZZ01000002">
    <property type="protein sequence ID" value="SHJ88782.1"/>
    <property type="molecule type" value="Genomic_DNA"/>
</dbReference>